<keyword evidence="3 7" id="KW-0812">Transmembrane</keyword>
<keyword evidence="5 7" id="KW-0472">Membrane</keyword>
<feature type="transmembrane region" description="Helical" evidence="7">
    <location>
        <begin position="299"/>
        <end position="319"/>
    </location>
</feature>
<dbReference type="InterPro" id="IPR020846">
    <property type="entry name" value="MFS_dom"/>
</dbReference>
<evidence type="ECO:0000313" key="10">
    <source>
        <dbReference type="Proteomes" id="UP000298030"/>
    </source>
</evidence>
<dbReference type="InterPro" id="IPR036259">
    <property type="entry name" value="MFS_trans_sf"/>
</dbReference>
<evidence type="ECO:0000256" key="7">
    <source>
        <dbReference type="SAM" id="Phobius"/>
    </source>
</evidence>
<feature type="transmembrane region" description="Helical" evidence="7">
    <location>
        <begin position="212"/>
        <end position="232"/>
    </location>
</feature>
<sequence length="512" mass="55473">MPASPSQPILERRSAWRAVLVVLTVTMAMVVNTGNATAVSISLPTMALEWHLEEAELQWPVAAYPLSSGCLLLAFGRVADLHGRKLTFVTGSIFLTIFTLACGFSNNVITLDILRGIQGIGAAATIPASLGILAHEFKPGRARSLAFATFAAGAPLGGVLGTAIGGVLTQYTAKTWRSSFWLMAGLNAAAALGGILSIAPDSEEFLPEDKRIDWLGSFLVTAGLVLIVFVLSQGEIAPQRWRTNYIIALLVIGVFLIIVFCYWQHYLEKVNDEPNATKSLWTPPPIMKLSLWKRANGKYAAMMIIAFVNWCAFLTWTFWSQLYYQQYLHLHVIDTVVRFLPMFVSGVLCNVLVGTMAARIPVVYLAATGCASLLFALIEPEKSYWAYGFPAAIVSVMGADFVFSAGTLYAAKSLSGAIFNTMTQLGTAVGVTVSTVVFNQVRLTQLEKGEDLLKAYQAANWTGFAFGMIGTVLSILFFHNVGAVGDKKAKPSSEEDTLAMEPTPSDEKRAIL</sequence>
<evidence type="ECO:0000259" key="8">
    <source>
        <dbReference type="PROSITE" id="PS50850"/>
    </source>
</evidence>
<dbReference type="GO" id="GO:0022857">
    <property type="term" value="F:transmembrane transporter activity"/>
    <property type="evidence" value="ECO:0007669"/>
    <property type="project" value="InterPro"/>
</dbReference>
<feature type="transmembrane region" description="Helical" evidence="7">
    <location>
        <begin position="458"/>
        <end position="478"/>
    </location>
</feature>
<dbReference type="Pfam" id="PF07690">
    <property type="entry name" value="MFS_1"/>
    <property type="match status" value="2"/>
</dbReference>
<dbReference type="PROSITE" id="PS50850">
    <property type="entry name" value="MFS"/>
    <property type="match status" value="1"/>
</dbReference>
<dbReference type="SUPFAM" id="SSF103473">
    <property type="entry name" value="MFS general substrate transporter"/>
    <property type="match status" value="2"/>
</dbReference>
<feature type="transmembrane region" description="Helical" evidence="7">
    <location>
        <begin position="20"/>
        <end position="41"/>
    </location>
</feature>
<reference evidence="9 10" key="1">
    <citation type="journal article" date="2019" name="Nat. Ecol. Evol.">
        <title>Megaphylogeny resolves global patterns of mushroom evolution.</title>
        <authorList>
            <person name="Varga T."/>
            <person name="Krizsan K."/>
            <person name="Foldi C."/>
            <person name="Dima B."/>
            <person name="Sanchez-Garcia M."/>
            <person name="Sanchez-Ramirez S."/>
            <person name="Szollosi G.J."/>
            <person name="Szarkandi J.G."/>
            <person name="Papp V."/>
            <person name="Albert L."/>
            <person name="Andreopoulos W."/>
            <person name="Angelini C."/>
            <person name="Antonin V."/>
            <person name="Barry K.W."/>
            <person name="Bougher N.L."/>
            <person name="Buchanan P."/>
            <person name="Buyck B."/>
            <person name="Bense V."/>
            <person name="Catcheside P."/>
            <person name="Chovatia M."/>
            <person name="Cooper J."/>
            <person name="Damon W."/>
            <person name="Desjardin D."/>
            <person name="Finy P."/>
            <person name="Geml J."/>
            <person name="Haridas S."/>
            <person name="Hughes K."/>
            <person name="Justo A."/>
            <person name="Karasinski D."/>
            <person name="Kautmanova I."/>
            <person name="Kiss B."/>
            <person name="Kocsube S."/>
            <person name="Kotiranta H."/>
            <person name="LaButti K.M."/>
            <person name="Lechner B.E."/>
            <person name="Liimatainen K."/>
            <person name="Lipzen A."/>
            <person name="Lukacs Z."/>
            <person name="Mihaltcheva S."/>
            <person name="Morgado L.N."/>
            <person name="Niskanen T."/>
            <person name="Noordeloos M.E."/>
            <person name="Ohm R.A."/>
            <person name="Ortiz-Santana B."/>
            <person name="Ovrebo C."/>
            <person name="Racz N."/>
            <person name="Riley R."/>
            <person name="Savchenko A."/>
            <person name="Shiryaev A."/>
            <person name="Soop K."/>
            <person name="Spirin V."/>
            <person name="Szebenyi C."/>
            <person name="Tomsovsky M."/>
            <person name="Tulloss R.E."/>
            <person name="Uehling J."/>
            <person name="Grigoriev I.V."/>
            <person name="Vagvolgyi C."/>
            <person name="Papp T."/>
            <person name="Martin F.M."/>
            <person name="Miettinen O."/>
            <person name="Hibbett D.S."/>
            <person name="Nagy L.G."/>
        </authorList>
    </citation>
    <scope>NUCLEOTIDE SEQUENCE [LARGE SCALE GENOMIC DNA]</scope>
    <source>
        <strain evidence="9 10">FP101781</strain>
    </source>
</reference>
<dbReference type="OrthoDB" id="5086884at2759"/>
<comment type="caution">
    <text evidence="9">The sequence shown here is derived from an EMBL/GenBank/DDBJ whole genome shotgun (WGS) entry which is preliminary data.</text>
</comment>
<feature type="transmembrane region" description="Helical" evidence="7">
    <location>
        <begin position="384"/>
        <end position="410"/>
    </location>
</feature>
<proteinExistence type="predicted"/>
<evidence type="ECO:0000256" key="6">
    <source>
        <dbReference type="SAM" id="MobiDB-lite"/>
    </source>
</evidence>
<feature type="domain" description="Major facilitator superfamily (MFS) profile" evidence="8">
    <location>
        <begin position="21"/>
        <end position="482"/>
    </location>
</feature>
<feature type="transmembrane region" description="Helical" evidence="7">
    <location>
        <begin position="86"/>
        <end position="107"/>
    </location>
</feature>
<dbReference type="PANTHER" id="PTHR42718:SF9">
    <property type="entry name" value="MAJOR FACILITATOR SUPERFAMILY MULTIDRUG TRANSPORTER MFSC"/>
    <property type="match status" value="1"/>
</dbReference>
<feature type="transmembrane region" description="Helical" evidence="7">
    <location>
        <begin position="331"/>
        <end position="353"/>
    </location>
</feature>
<protein>
    <submittedName>
        <fullName evidence="9">MFS general substrate transporter</fullName>
    </submittedName>
</protein>
<accession>A0A4Y7TCK6</accession>
<evidence type="ECO:0000256" key="1">
    <source>
        <dbReference type="ARBA" id="ARBA00004141"/>
    </source>
</evidence>
<organism evidence="9 10">
    <name type="scientific">Coprinellus micaceus</name>
    <name type="common">Glistening ink-cap mushroom</name>
    <name type="synonym">Coprinus micaceus</name>
    <dbReference type="NCBI Taxonomy" id="71717"/>
    <lineage>
        <taxon>Eukaryota</taxon>
        <taxon>Fungi</taxon>
        <taxon>Dikarya</taxon>
        <taxon>Basidiomycota</taxon>
        <taxon>Agaricomycotina</taxon>
        <taxon>Agaricomycetes</taxon>
        <taxon>Agaricomycetidae</taxon>
        <taxon>Agaricales</taxon>
        <taxon>Agaricineae</taxon>
        <taxon>Psathyrellaceae</taxon>
        <taxon>Coprinellus</taxon>
    </lineage>
</organism>
<comment type="subcellular location">
    <subcellularLocation>
        <location evidence="1">Membrane</location>
        <topology evidence="1">Multi-pass membrane protein</topology>
    </subcellularLocation>
</comment>
<feature type="region of interest" description="Disordered" evidence="6">
    <location>
        <begin position="488"/>
        <end position="512"/>
    </location>
</feature>
<dbReference type="Gene3D" id="1.20.1250.20">
    <property type="entry name" value="MFS general substrate transporter like domains"/>
    <property type="match status" value="2"/>
</dbReference>
<evidence type="ECO:0000256" key="4">
    <source>
        <dbReference type="ARBA" id="ARBA00022989"/>
    </source>
</evidence>
<dbReference type="STRING" id="71717.A0A4Y7TCK6"/>
<feature type="transmembrane region" description="Helical" evidence="7">
    <location>
        <begin position="360"/>
        <end position="378"/>
    </location>
</feature>
<evidence type="ECO:0000256" key="5">
    <source>
        <dbReference type="ARBA" id="ARBA00023136"/>
    </source>
</evidence>
<evidence type="ECO:0000256" key="3">
    <source>
        <dbReference type="ARBA" id="ARBA00022692"/>
    </source>
</evidence>
<dbReference type="EMBL" id="QPFP01000018">
    <property type="protein sequence ID" value="TEB31658.1"/>
    <property type="molecule type" value="Genomic_DNA"/>
</dbReference>
<dbReference type="GO" id="GO:0016020">
    <property type="term" value="C:membrane"/>
    <property type="evidence" value="ECO:0007669"/>
    <property type="project" value="UniProtKB-SubCell"/>
</dbReference>
<keyword evidence="4 7" id="KW-1133">Transmembrane helix</keyword>
<dbReference type="Proteomes" id="UP000298030">
    <property type="component" value="Unassembled WGS sequence"/>
</dbReference>
<feature type="transmembrane region" description="Helical" evidence="7">
    <location>
        <begin position="145"/>
        <end position="168"/>
    </location>
</feature>
<feature type="transmembrane region" description="Helical" evidence="7">
    <location>
        <begin position="113"/>
        <end position="133"/>
    </location>
</feature>
<name>A0A4Y7TCK6_COPMI</name>
<gene>
    <name evidence="9" type="ORF">FA13DRAFT_1754741</name>
</gene>
<feature type="transmembrane region" description="Helical" evidence="7">
    <location>
        <begin position="180"/>
        <end position="200"/>
    </location>
</feature>
<feature type="transmembrane region" description="Helical" evidence="7">
    <location>
        <begin position="244"/>
        <end position="263"/>
    </location>
</feature>
<keyword evidence="2" id="KW-0813">Transport</keyword>
<feature type="transmembrane region" description="Helical" evidence="7">
    <location>
        <begin position="417"/>
        <end position="438"/>
    </location>
</feature>
<keyword evidence="10" id="KW-1185">Reference proteome</keyword>
<evidence type="ECO:0000313" key="9">
    <source>
        <dbReference type="EMBL" id="TEB31658.1"/>
    </source>
</evidence>
<dbReference type="InterPro" id="IPR011701">
    <property type="entry name" value="MFS"/>
</dbReference>
<dbReference type="PANTHER" id="PTHR42718">
    <property type="entry name" value="MAJOR FACILITATOR SUPERFAMILY MULTIDRUG TRANSPORTER MFSC"/>
    <property type="match status" value="1"/>
</dbReference>
<dbReference type="AlphaFoldDB" id="A0A4Y7TCK6"/>
<evidence type="ECO:0000256" key="2">
    <source>
        <dbReference type="ARBA" id="ARBA00022448"/>
    </source>
</evidence>